<keyword evidence="2" id="KW-1185">Reference proteome</keyword>
<protein>
    <submittedName>
        <fullName evidence="1">Uncharacterized protein</fullName>
    </submittedName>
</protein>
<dbReference type="Proteomes" id="UP000887159">
    <property type="component" value="Unassembled WGS sequence"/>
</dbReference>
<dbReference type="EMBL" id="BMAU01021358">
    <property type="protein sequence ID" value="GFY21532.1"/>
    <property type="molecule type" value="Genomic_DNA"/>
</dbReference>
<sequence length="215" mass="25336">MRWIHGATTAAVLLHVRFTNERRLELDIFRSENEYLSLHDKTIVIAWRNYINSYGCGNYNLEMRLDAEDITSDGKNRCRDRKRIAKTRKPNHFSPEREYASIRRNGENLQVLRNRDLICRFTKARAIGQRSLLKQKLFKPRSFRGWNFRLKNAFGLALFSKQFNSFQRQTARGKKETGNKRTLTSFMLSRSQKALLPDADKKEEKEKMMAGAVRM</sequence>
<accession>A0A8X6VJY0</accession>
<name>A0A8X6VJY0_TRICX</name>
<proteinExistence type="predicted"/>
<gene>
    <name evidence="1" type="ORF">TNCV_1166801</name>
</gene>
<evidence type="ECO:0000313" key="1">
    <source>
        <dbReference type="EMBL" id="GFY21532.1"/>
    </source>
</evidence>
<reference evidence="1" key="1">
    <citation type="submission" date="2020-08" db="EMBL/GenBank/DDBJ databases">
        <title>Multicomponent nature underlies the extraordinary mechanical properties of spider dragline silk.</title>
        <authorList>
            <person name="Kono N."/>
            <person name="Nakamura H."/>
            <person name="Mori M."/>
            <person name="Yoshida Y."/>
            <person name="Ohtoshi R."/>
            <person name="Malay A.D."/>
            <person name="Moran D.A.P."/>
            <person name="Tomita M."/>
            <person name="Numata K."/>
            <person name="Arakawa K."/>
        </authorList>
    </citation>
    <scope>NUCLEOTIDE SEQUENCE</scope>
</reference>
<dbReference type="AlphaFoldDB" id="A0A8X6VJY0"/>
<evidence type="ECO:0000313" key="2">
    <source>
        <dbReference type="Proteomes" id="UP000887159"/>
    </source>
</evidence>
<comment type="caution">
    <text evidence="1">The sequence shown here is derived from an EMBL/GenBank/DDBJ whole genome shotgun (WGS) entry which is preliminary data.</text>
</comment>
<organism evidence="1 2">
    <name type="scientific">Trichonephila clavipes</name>
    <name type="common">Golden silk orbweaver</name>
    <name type="synonym">Nephila clavipes</name>
    <dbReference type="NCBI Taxonomy" id="2585209"/>
    <lineage>
        <taxon>Eukaryota</taxon>
        <taxon>Metazoa</taxon>
        <taxon>Ecdysozoa</taxon>
        <taxon>Arthropoda</taxon>
        <taxon>Chelicerata</taxon>
        <taxon>Arachnida</taxon>
        <taxon>Araneae</taxon>
        <taxon>Araneomorphae</taxon>
        <taxon>Entelegynae</taxon>
        <taxon>Araneoidea</taxon>
        <taxon>Nephilidae</taxon>
        <taxon>Trichonephila</taxon>
    </lineage>
</organism>